<evidence type="ECO:0000313" key="4">
    <source>
        <dbReference type="Proteomes" id="UP000051562"/>
    </source>
</evidence>
<dbReference type="EMBL" id="LMAR01000053">
    <property type="protein sequence ID" value="KQK29086.1"/>
    <property type="molecule type" value="Genomic_DNA"/>
</dbReference>
<accession>A0A0Q3PH65</accession>
<dbReference type="InterPro" id="IPR011051">
    <property type="entry name" value="RmlC_Cupin_sf"/>
</dbReference>
<dbReference type="InterPro" id="IPR013096">
    <property type="entry name" value="Cupin_2"/>
</dbReference>
<keyword evidence="1" id="KW-0732">Signal</keyword>
<dbReference type="SUPFAM" id="SSF51182">
    <property type="entry name" value="RmlC-like cupins"/>
    <property type="match status" value="1"/>
</dbReference>
<dbReference type="AlphaFoldDB" id="A0A0Q3PH65"/>
<dbReference type="PANTHER" id="PTHR38599:SF1">
    <property type="entry name" value="CUPIN DOMAIN PROTEIN (AFU_ORTHOLOGUE AFUA_3G13620)"/>
    <property type="match status" value="1"/>
</dbReference>
<gene>
    <name evidence="3" type="ORF">ARD30_19920</name>
</gene>
<dbReference type="Gene3D" id="2.60.120.10">
    <property type="entry name" value="Jelly Rolls"/>
    <property type="match status" value="1"/>
</dbReference>
<evidence type="ECO:0000259" key="2">
    <source>
        <dbReference type="Pfam" id="PF07883"/>
    </source>
</evidence>
<reference evidence="3 4" key="1">
    <citation type="submission" date="2015-10" db="EMBL/GenBank/DDBJ databases">
        <title>Draft genome of Bosea thiooxidans.</title>
        <authorList>
            <person name="Wang X."/>
        </authorList>
    </citation>
    <scope>NUCLEOTIDE SEQUENCE [LARGE SCALE GENOMIC DNA]</scope>
    <source>
        <strain evidence="3 4">CGMCC 9174</strain>
    </source>
</reference>
<dbReference type="CDD" id="cd02234">
    <property type="entry name" value="cupin_BLR7677-like"/>
    <property type="match status" value="1"/>
</dbReference>
<name>A0A0Q3PH65_9HYPH</name>
<dbReference type="RefSeq" id="WP_055729667.1">
    <property type="nucleotide sequence ID" value="NZ_LMAR01000053.1"/>
</dbReference>
<feature type="chain" id="PRO_5006206429" evidence="1">
    <location>
        <begin position="22"/>
        <end position="141"/>
    </location>
</feature>
<dbReference type="STRING" id="53254.SAMN05660750_02147"/>
<comment type="caution">
    <text evidence="3">The sequence shown here is derived from an EMBL/GenBank/DDBJ whole genome shotgun (WGS) entry which is preliminary data.</text>
</comment>
<sequence length="141" mass="14861">MIRSLVRAVVLTAFLSAPALAHDTPGGGEGAKVTLVYDHELPNVPGKSMRGVVVEYAPGGFSEGHTHPTSAFIYATVLEGAIRSQDNDGPATVYKAGESFSELPGDRHGVSENASKTQPAKLLAVFVVDTAQQELTFPLKK</sequence>
<organism evidence="3 4">
    <name type="scientific">Bosea thiooxidans</name>
    <dbReference type="NCBI Taxonomy" id="53254"/>
    <lineage>
        <taxon>Bacteria</taxon>
        <taxon>Pseudomonadati</taxon>
        <taxon>Pseudomonadota</taxon>
        <taxon>Alphaproteobacteria</taxon>
        <taxon>Hyphomicrobiales</taxon>
        <taxon>Boseaceae</taxon>
        <taxon>Bosea</taxon>
    </lineage>
</organism>
<dbReference type="PANTHER" id="PTHR38599">
    <property type="entry name" value="CUPIN DOMAIN PROTEIN (AFU_ORTHOLOGUE AFUA_3G13620)"/>
    <property type="match status" value="1"/>
</dbReference>
<evidence type="ECO:0000313" key="3">
    <source>
        <dbReference type="EMBL" id="KQK29086.1"/>
    </source>
</evidence>
<dbReference type="Pfam" id="PF07883">
    <property type="entry name" value="Cupin_2"/>
    <property type="match status" value="1"/>
</dbReference>
<evidence type="ECO:0000256" key="1">
    <source>
        <dbReference type="SAM" id="SignalP"/>
    </source>
</evidence>
<dbReference type="Proteomes" id="UP000051562">
    <property type="component" value="Unassembled WGS sequence"/>
</dbReference>
<feature type="signal peptide" evidence="1">
    <location>
        <begin position="1"/>
        <end position="21"/>
    </location>
</feature>
<dbReference type="InterPro" id="IPR014710">
    <property type="entry name" value="RmlC-like_jellyroll"/>
</dbReference>
<keyword evidence="4" id="KW-1185">Reference proteome</keyword>
<protein>
    <submittedName>
        <fullName evidence="3">Cupin</fullName>
    </submittedName>
</protein>
<proteinExistence type="predicted"/>
<feature type="domain" description="Cupin type-2" evidence="2">
    <location>
        <begin position="53"/>
        <end position="126"/>
    </location>
</feature>